<name>A0A0S2HZD2_9BACT</name>
<dbReference type="InterPro" id="IPR016024">
    <property type="entry name" value="ARM-type_fold"/>
</dbReference>
<dbReference type="RefSeq" id="WP_057952889.1">
    <property type="nucleotide sequence ID" value="NZ_CP013118.1"/>
</dbReference>
<accession>A0A0S2HZD2</accession>
<dbReference type="AlphaFoldDB" id="A0A0S2HZD2"/>
<proteinExistence type="predicted"/>
<dbReference type="Proteomes" id="UP000064893">
    <property type="component" value="Chromosome"/>
</dbReference>
<evidence type="ECO:0000313" key="2">
    <source>
        <dbReference type="Proteomes" id="UP000064893"/>
    </source>
</evidence>
<evidence type="ECO:0000313" key="1">
    <source>
        <dbReference type="EMBL" id="ALO15424.1"/>
    </source>
</evidence>
<sequence length="217" mass="24911">MTDPKLESRKILKKLFKNANGDAADAIVKYQGRELPNFGIMYPDIKNLSEQYPKHNGIAAELIIKNTREARIIAMLLVDVPKLDEQLLRVFIKQSVTGELKNHLARHVLAPFLKCNSWQKLSSFVDVQLAVKTFVQYFRMNAELPAFDKSVKLLSLWLNENYQPSMDGPHLAEAIYRCFPAKRADFKAKLFDMQNSHPGAAAQIQNWIDDFQYVENN</sequence>
<gene>
    <name evidence="1" type="ORF">L21SP5_01782</name>
</gene>
<protein>
    <recommendedName>
        <fullName evidence="3">DNA alkylation repair enzyme</fullName>
    </recommendedName>
</protein>
<dbReference type="InterPro" id="IPR014825">
    <property type="entry name" value="DNA_alkylation"/>
</dbReference>
<dbReference type="Pfam" id="PF08713">
    <property type="entry name" value="DNA_alkylation"/>
    <property type="match status" value="1"/>
</dbReference>
<dbReference type="EMBL" id="CP013118">
    <property type="protein sequence ID" value="ALO15424.1"/>
    <property type="molecule type" value="Genomic_DNA"/>
</dbReference>
<reference evidence="1 2" key="1">
    <citation type="submission" date="2015-11" db="EMBL/GenBank/DDBJ databases">
        <title>Description and complete genome sequence of a novel strain predominating in hypersaline microbial mats and representing a new family of the Bacteriodetes phylum.</title>
        <authorList>
            <person name="Spring S."/>
            <person name="Bunk B."/>
            <person name="Sproer C."/>
            <person name="Klenk H.-P."/>
        </authorList>
    </citation>
    <scope>NUCLEOTIDE SEQUENCE [LARGE SCALE GENOMIC DNA]</scope>
    <source>
        <strain evidence="1 2">L21-Spi-D4</strain>
    </source>
</reference>
<evidence type="ECO:0008006" key="3">
    <source>
        <dbReference type="Google" id="ProtNLM"/>
    </source>
</evidence>
<organism evidence="1 2">
    <name type="scientific">Salinivirga cyanobacteriivorans</name>
    <dbReference type="NCBI Taxonomy" id="1307839"/>
    <lineage>
        <taxon>Bacteria</taxon>
        <taxon>Pseudomonadati</taxon>
        <taxon>Bacteroidota</taxon>
        <taxon>Bacteroidia</taxon>
        <taxon>Bacteroidales</taxon>
        <taxon>Salinivirgaceae</taxon>
        <taxon>Salinivirga</taxon>
    </lineage>
</organism>
<dbReference type="STRING" id="1307839.L21SP5_01782"/>
<keyword evidence="2" id="KW-1185">Reference proteome</keyword>
<dbReference type="SUPFAM" id="SSF48371">
    <property type="entry name" value="ARM repeat"/>
    <property type="match status" value="1"/>
</dbReference>
<dbReference type="OrthoDB" id="1122333at2"/>
<dbReference type="KEGG" id="blq:L21SP5_01782"/>